<evidence type="ECO:0000256" key="1">
    <source>
        <dbReference type="SAM" id="Phobius"/>
    </source>
</evidence>
<dbReference type="Proteomes" id="UP000288805">
    <property type="component" value="Unassembled WGS sequence"/>
</dbReference>
<comment type="caution">
    <text evidence="3">The sequence shown here is derived from an EMBL/GenBank/DDBJ whole genome shotgun (WGS) entry which is preliminary data.</text>
</comment>
<dbReference type="EMBL" id="QGNW01000744">
    <property type="protein sequence ID" value="RVW63283.1"/>
    <property type="molecule type" value="Genomic_DNA"/>
</dbReference>
<feature type="signal peptide" evidence="2">
    <location>
        <begin position="1"/>
        <end position="17"/>
    </location>
</feature>
<keyword evidence="1" id="KW-0812">Transmembrane</keyword>
<keyword evidence="1" id="KW-1133">Transmembrane helix</keyword>
<sequence>MATTRSAILAILTLVVPLLLDLIELKFQHNSISVFEAHPITTKVAIAALQLFACHSGLRSPWKNILLISLLFQPLSSVLAWCFLFPLSGFIGINLVLE</sequence>
<evidence type="ECO:0000313" key="4">
    <source>
        <dbReference type="Proteomes" id="UP000288805"/>
    </source>
</evidence>
<organism evidence="3 4">
    <name type="scientific">Vitis vinifera</name>
    <name type="common">Grape</name>
    <dbReference type="NCBI Taxonomy" id="29760"/>
    <lineage>
        <taxon>Eukaryota</taxon>
        <taxon>Viridiplantae</taxon>
        <taxon>Streptophyta</taxon>
        <taxon>Embryophyta</taxon>
        <taxon>Tracheophyta</taxon>
        <taxon>Spermatophyta</taxon>
        <taxon>Magnoliopsida</taxon>
        <taxon>eudicotyledons</taxon>
        <taxon>Gunneridae</taxon>
        <taxon>Pentapetalae</taxon>
        <taxon>rosids</taxon>
        <taxon>Vitales</taxon>
        <taxon>Vitaceae</taxon>
        <taxon>Viteae</taxon>
        <taxon>Vitis</taxon>
    </lineage>
</organism>
<keyword evidence="1" id="KW-0472">Membrane</keyword>
<reference evidence="3 4" key="1">
    <citation type="journal article" date="2018" name="PLoS Genet.">
        <title>Population sequencing reveals clonal diversity and ancestral inbreeding in the grapevine cultivar Chardonnay.</title>
        <authorList>
            <person name="Roach M.J."/>
            <person name="Johnson D.L."/>
            <person name="Bohlmann J."/>
            <person name="van Vuuren H.J."/>
            <person name="Jones S.J."/>
            <person name="Pretorius I.S."/>
            <person name="Schmidt S.A."/>
            <person name="Borneman A.R."/>
        </authorList>
    </citation>
    <scope>NUCLEOTIDE SEQUENCE [LARGE SCALE GENOMIC DNA]</scope>
    <source>
        <strain evidence="4">cv. Chardonnay</strain>
        <tissue evidence="3">Leaf</tissue>
    </source>
</reference>
<name>A0A438FTK4_VITVI</name>
<evidence type="ECO:0000256" key="2">
    <source>
        <dbReference type="SAM" id="SignalP"/>
    </source>
</evidence>
<accession>A0A438FTK4</accession>
<feature type="transmembrane region" description="Helical" evidence="1">
    <location>
        <begin position="6"/>
        <end position="25"/>
    </location>
</feature>
<keyword evidence="2" id="KW-0732">Signal</keyword>
<evidence type="ECO:0000313" key="3">
    <source>
        <dbReference type="EMBL" id="RVW63283.1"/>
    </source>
</evidence>
<dbReference type="AlphaFoldDB" id="A0A438FTK4"/>
<feature type="transmembrane region" description="Helical" evidence="1">
    <location>
        <begin position="78"/>
        <end position="97"/>
    </location>
</feature>
<gene>
    <name evidence="3" type="ORF">CK203_058781</name>
</gene>
<proteinExistence type="predicted"/>
<feature type="chain" id="PRO_5018967019" evidence="2">
    <location>
        <begin position="18"/>
        <end position="98"/>
    </location>
</feature>
<protein>
    <submittedName>
        <fullName evidence="3">Uncharacterized protein</fullName>
    </submittedName>
</protein>